<dbReference type="SUPFAM" id="SSF50998">
    <property type="entry name" value="Quinoprotein alcohol dehydrogenase-like"/>
    <property type="match status" value="1"/>
</dbReference>
<gene>
    <name evidence="2" type="ORF">BDK51DRAFT_33841</name>
</gene>
<dbReference type="InterPro" id="IPR011047">
    <property type="entry name" value="Quinoprotein_ADH-like_sf"/>
</dbReference>
<sequence length="125" mass="13000">MSVLHPRTSLPGTEPSAAPSSPSPELILASSGGSVRAIAPSNIHADVWEFPTRDLRSALLVDGEIVYITANGVLNAVDLAKGKKVWMAVLPAKTPAQLMTFTSGTASGWNRSSVVAGHLAAAEWP</sequence>
<organism evidence="2 3">
    <name type="scientific">Blyttiomyces helicus</name>
    <dbReference type="NCBI Taxonomy" id="388810"/>
    <lineage>
        <taxon>Eukaryota</taxon>
        <taxon>Fungi</taxon>
        <taxon>Fungi incertae sedis</taxon>
        <taxon>Chytridiomycota</taxon>
        <taxon>Chytridiomycota incertae sedis</taxon>
        <taxon>Chytridiomycetes</taxon>
        <taxon>Chytridiomycetes incertae sedis</taxon>
        <taxon>Blyttiomyces</taxon>
    </lineage>
</organism>
<evidence type="ECO:0000313" key="2">
    <source>
        <dbReference type="EMBL" id="RKO82911.1"/>
    </source>
</evidence>
<evidence type="ECO:0000313" key="3">
    <source>
        <dbReference type="Proteomes" id="UP000269721"/>
    </source>
</evidence>
<protein>
    <recommendedName>
        <fullName evidence="4">Quinon protein alcohol dehydrogenase-like superfamily</fullName>
    </recommendedName>
</protein>
<dbReference type="AlphaFoldDB" id="A0A4P9VTP6"/>
<proteinExistence type="predicted"/>
<name>A0A4P9VTP6_9FUNG</name>
<evidence type="ECO:0008006" key="4">
    <source>
        <dbReference type="Google" id="ProtNLM"/>
    </source>
</evidence>
<dbReference type="Proteomes" id="UP000269721">
    <property type="component" value="Unassembled WGS sequence"/>
</dbReference>
<feature type="region of interest" description="Disordered" evidence="1">
    <location>
        <begin position="1"/>
        <end position="25"/>
    </location>
</feature>
<dbReference type="EMBL" id="ML001922">
    <property type="protein sequence ID" value="RKO82911.1"/>
    <property type="molecule type" value="Genomic_DNA"/>
</dbReference>
<feature type="compositionally biased region" description="Low complexity" evidence="1">
    <location>
        <begin position="14"/>
        <end position="25"/>
    </location>
</feature>
<dbReference type="InterPro" id="IPR015943">
    <property type="entry name" value="WD40/YVTN_repeat-like_dom_sf"/>
</dbReference>
<reference evidence="3" key="1">
    <citation type="journal article" date="2018" name="Nat. Microbiol.">
        <title>Leveraging single-cell genomics to expand the fungal tree of life.</title>
        <authorList>
            <person name="Ahrendt S.R."/>
            <person name="Quandt C.A."/>
            <person name="Ciobanu D."/>
            <person name="Clum A."/>
            <person name="Salamov A."/>
            <person name="Andreopoulos B."/>
            <person name="Cheng J.F."/>
            <person name="Woyke T."/>
            <person name="Pelin A."/>
            <person name="Henrissat B."/>
            <person name="Reynolds N.K."/>
            <person name="Benny G.L."/>
            <person name="Smith M.E."/>
            <person name="James T.Y."/>
            <person name="Grigoriev I.V."/>
        </authorList>
    </citation>
    <scope>NUCLEOTIDE SEQUENCE [LARGE SCALE GENOMIC DNA]</scope>
</reference>
<keyword evidence="3" id="KW-1185">Reference proteome</keyword>
<evidence type="ECO:0000256" key="1">
    <source>
        <dbReference type="SAM" id="MobiDB-lite"/>
    </source>
</evidence>
<accession>A0A4P9VTP6</accession>
<dbReference type="Gene3D" id="2.130.10.10">
    <property type="entry name" value="YVTN repeat-like/Quinoprotein amine dehydrogenase"/>
    <property type="match status" value="1"/>
</dbReference>